<protein>
    <submittedName>
        <fullName evidence="2">Uncharacterized protein</fullName>
    </submittedName>
</protein>
<comment type="caution">
    <text evidence="2">The sequence shown here is derived from an EMBL/GenBank/DDBJ whole genome shotgun (WGS) entry which is preliminary data.</text>
</comment>
<reference evidence="2 3" key="1">
    <citation type="submission" date="2015-08" db="EMBL/GenBank/DDBJ databases">
        <title>Draft Genome Sequence of Vibrio splendidus UCD-SED7.</title>
        <authorList>
            <person name="Lee R.D."/>
            <person name="Lang J.M."/>
            <person name="Coil D.A."/>
            <person name="Jospin G."/>
            <person name="Eisen J.A."/>
        </authorList>
    </citation>
    <scope>NUCLEOTIDE SEQUENCE [LARGE SCALE GENOMIC DNA]</scope>
    <source>
        <strain evidence="2 3">UCD-SED7</strain>
    </source>
</reference>
<proteinExistence type="predicted"/>
<feature type="transmembrane region" description="Helical" evidence="1">
    <location>
        <begin position="58"/>
        <end position="81"/>
    </location>
</feature>
<dbReference type="AlphaFoldDB" id="A0A837NY47"/>
<evidence type="ECO:0000313" key="2">
    <source>
        <dbReference type="EMBL" id="KPL95657.1"/>
    </source>
</evidence>
<keyword evidence="1" id="KW-1133">Transmembrane helix</keyword>
<organism evidence="2 3">
    <name type="scientific">Vibrio splendidus</name>
    <dbReference type="NCBI Taxonomy" id="29497"/>
    <lineage>
        <taxon>Bacteria</taxon>
        <taxon>Pseudomonadati</taxon>
        <taxon>Pseudomonadota</taxon>
        <taxon>Gammaproteobacteria</taxon>
        <taxon>Vibrionales</taxon>
        <taxon>Vibrionaceae</taxon>
        <taxon>Vibrio</taxon>
    </lineage>
</organism>
<feature type="transmembrane region" description="Helical" evidence="1">
    <location>
        <begin position="28"/>
        <end position="46"/>
    </location>
</feature>
<name>A0A837NY47_VIBSP</name>
<gene>
    <name evidence="2" type="ORF">AN168_08425</name>
</gene>
<feature type="transmembrane region" description="Helical" evidence="1">
    <location>
        <begin position="151"/>
        <end position="168"/>
    </location>
</feature>
<accession>A0A837NY47</accession>
<keyword evidence="1" id="KW-0472">Membrane</keyword>
<dbReference type="RefSeq" id="WP_054546770.1">
    <property type="nucleotide sequence ID" value="NZ_LIZK01000002.1"/>
</dbReference>
<dbReference type="EMBL" id="LIZK01000002">
    <property type="protein sequence ID" value="KPL95657.1"/>
    <property type="molecule type" value="Genomic_DNA"/>
</dbReference>
<evidence type="ECO:0000313" key="3">
    <source>
        <dbReference type="Proteomes" id="UP000050463"/>
    </source>
</evidence>
<evidence type="ECO:0000256" key="1">
    <source>
        <dbReference type="SAM" id="Phobius"/>
    </source>
</evidence>
<keyword evidence="1" id="KW-0812">Transmembrane</keyword>
<dbReference type="Proteomes" id="UP000050463">
    <property type="component" value="Unassembled WGS sequence"/>
</dbReference>
<sequence length="190" mass="22318">MEIERRFDFYKEQYHLELERKSELTGVVQIRLVALVSAASIMLYMLKTFKFQHEYTYIPLIFMVTASLSCGMFLYIAWSLYKAYWGNSYERLPPINELESYRQALESEGILKEKPDAFEEFLIEEMSQCMANNSENNDSRYIVMNKVMKRLPWAMVSFVLSGAIYLVADLDSSSPRKPIEIQIVDLKNDR</sequence>